<evidence type="ECO:0000256" key="6">
    <source>
        <dbReference type="ARBA" id="ARBA00023128"/>
    </source>
</evidence>
<evidence type="ECO:0000256" key="3">
    <source>
        <dbReference type="ARBA" id="ARBA00022448"/>
    </source>
</evidence>
<keyword evidence="7 8" id="KW-0472">Membrane</keyword>
<dbReference type="PANTHER" id="PTHR45758:SF4">
    <property type="entry name" value="MITOFERRIN-1"/>
    <property type="match status" value="1"/>
</dbReference>
<feature type="repeat" description="Solcar" evidence="8">
    <location>
        <begin position="328"/>
        <end position="422"/>
    </location>
</feature>
<keyword evidence="4 8" id="KW-0812">Transmembrane</keyword>
<dbReference type="Gene3D" id="1.50.40.10">
    <property type="entry name" value="Mitochondrial carrier domain"/>
    <property type="match status" value="1"/>
</dbReference>
<comment type="subcellular location">
    <subcellularLocation>
        <location evidence="1">Mitochondrion membrane</location>
        <topology evidence="1">Multi-pass membrane protein</topology>
    </subcellularLocation>
</comment>
<evidence type="ECO:0000256" key="2">
    <source>
        <dbReference type="ARBA" id="ARBA00006375"/>
    </source>
</evidence>
<dbReference type="PANTHER" id="PTHR45758">
    <property type="entry name" value="MITOFERRIN-1-RELATED"/>
    <property type="match status" value="1"/>
</dbReference>
<dbReference type="GO" id="GO:0031966">
    <property type="term" value="C:mitochondrial membrane"/>
    <property type="evidence" value="ECO:0007669"/>
    <property type="project" value="UniProtKB-SubCell"/>
</dbReference>
<dbReference type="EMBL" id="BTFZ01000020">
    <property type="protein sequence ID" value="GMM38489.1"/>
    <property type="molecule type" value="Genomic_DNA"/>
</dbReference>
<dbReference type="InterPro" id="IPR018108">
    <property type="entry name" value="MCP_transmembrane"/>
</dbReference>
<comment type="caution">
    <text evidence="10">The sequence shown here is derived from an EMBL/GenBank/DDBJ whole genome shotgun (WGS) entry which is preliminary data.</text>
</comment>
<comment type="similarity">
    <text evidence="2 9">Belongs to the mitochondrial carrier (TC 2.A.29) family.</text>
</comment>
<accession>A0AAV5QVE6</accession>
<dbReference type="InterPro" id="IPR023395">
    <property type="entry name" value="MCP_dom_sf"/>
</dbReference>
<evidence type="ECO:0000313" key="11">
    <source>
        <dbReference type="Proteomes" id="UP001360560"/>
    </source>
</evidence>
<dbReference type="SUPFAM" id="SSF103506">
    <property type="entry name" value="Mitochondrial carrier"/>
    <property type="match status" value="1"/>
</dbReference>
<keyword evidence="6" id="KW-0496">Mitochondrion</keyword>
<evidence type="ECO:0000256" key="4">
    <source>
        <dbReference type="ARBA" id="ARBA00022692"/>
    </source>
</evidence>
<feature type="repeat" description="Solcar" evidence="8">
    <location>
        <begin position="196"/>
        <end position="297"/>
    </location>
</feature>
<evidence type="ECO:0000256" key="7">
    <source>
        <dbReference type="ARBA" id="ARBA00023136"/>
    </source>
</evidence>
<dbReference type="Proteomes" id="UP001360560">
    <property type="component" value="Unassembled WGS sequence"/>
</dbReference>
<dbReference type="AlphaFoldDB" id="A0AAV5QVE6"/>
<dbReference type="RefSeq" id="XP_064855484.1">
    <property type="nucleotide sequence ID" value="XM_064999412.1"/>
</dbReference>
<evidence type="ECO:0000313" key="10">
    <source>
        <dbReference type="EMBL" id="GMM38489.1"/>
    </source>
</evidence>
<gene>
    <name evidence="10" type="ORF">DASC09_058280</name>
</gene>
<protein>
    <recommendedName>
        <fullName evidence="12">Mitochondrial carrier</fullName>
    </recommendedName>
</protein>
<dbReference type="PROSITE" id="PS50920">
    <property type="entry name" value="SOLCAR"/>
    <property type="match status" value="3"/>
</dbReference>
<name>A0AAV5QVE6_9ASCO</name>
<dbReference type="GO" id="GO:0048250">
    <property type="term" value="P:iron import into the mitochondrion"/>
    <property type="evidence" value="ECO:0007669"/>
    <property type="project" value="TreeGrafter"/>
</dbReference>
<keyword evidence="11" id="KW-1185">Reference proteome</keyword>
<organism evidence="10 11">
    <name type="scientific">Saccharomycopsis crataegensis</name>
    <dbReference type="NCBI Taxonomy" id="43959"/>
    <lineage>
        <taxon>Eukaryota</taxon>
        <taxon>Fungi</taxon>
        <taxon>Dikarya</taxon>
        <taxon>Ascomycota</taxon>
        <taxon>Saccharomycotina</taxon>
        <taxon>Saccharomycetes</taxon>
        <taxon>Saccharomycopsidaceae</taxon>
        <taxon>Saccharomycopsis</taxon>
    </lineage>
</organism>
<feature type="repeat" description="Solcar" evidence="8">
    <location>
        <begin position="55"/>
        <end position="174"/>
    </location>
</feature>
<keyword evidence="5" id="KW-1133">Transmembrane helix</keyword>
<evidence type="ECO:0008006" key="12">
    <source>
        <dbReference type="Google" id="ProtNLM"/>
    </source>
</evidence>
<proteinExistence type="inferred from homology"/>
<dbReference type="GeneID" id="90076477"/>
<dbReference type="GO" id="GO:0015093">
    <property type="term" value="F:ferrous iron transmembrane transporter activity"/>
    <property type="evidence" value="ECO:0007669"/>
    <property type="project" value="TreeGrafter"/>
</dbReference>
<dbReference type="Pfam" id="PF00153">
    <property type="entry name" value="Mito_carr"/>
    <property type="match status" value="3"/>
</dbReference>
<reference evidence="10 11" key="1">
    <citation type="journal article" date="2023" name="Elife">
        <title>Identification of key yeast species and microbe-microbe interactions impacting larval growth of Drosophila in the wild.</title>
        <authorList>
            <person name="Mure A."/>
            <person name="Sugiura Y."/>
            <person name="Maeda R."/>
            <person name="Honda K."/>
            <person name="Sakurai N."/>
            <person name="Takahashi Y."/>
            <person name="Watada M."/>
            <person name="Katoh T."/>
            <person name="Gotoh A."/>
            <person name="Gotoh Y."/>
            <person name="Taniguchi I."/>
            <person name="Nakamura K."/>
            <person name="Hayashi T."/>
            <person name="Katayama T."/>
            <person name="Uemura T."/>
            <person name="Hattori Y."/>
        </authorList>
    </citation>
    <scope>NUCLEOTIDE SEQUENCE [LARGE SCALE GENOMIC DNA]</scope>
    <source>
        <strain evidence="10 11">SC-9</strain>
    </source>
</reference>
<keyword evidence="3 9" id="KW-0813">Transport</keyword>
<sequence length="424" mass="46799">MWWTSLFRPTEEDIWSKTESSTVLSNTSMSESPLSTNLEKEYDHEYDYESLPEGSSLLAQLTAGAFAGILEHTVMYPVDVIKTRNQVYLEQKPPPAPTGSNYLKSTLKPSGSIGIIPASTKNLLFHKSGIIPTLHKISTTEGPAALWRGVSSVLVGAGPAHAVYFTVFEYVKTTLVSYFGKDGLPGKRSFIVTHENHPLIASIGGIAATTASDFFMTPFDILKQRMQIGKSLEIRTPPENSPIAVKRSPRTPLLHTVRSIIKHEGPLTFWVSYPATLLLNIPSAALNFGVYEYVSLILRPILDPIVAGKFKSGDSSKGNSSKEHKHLYNPLLHCVSGTFAGVVSSALTNPLDVVKTFLQTQYLSSDPNIRAIHRRWWTVVKFLSEKENGGYRNFARGLRARIVVCAPGIGVSWVGYEMAKWFLT</sequence>
<evidence type="ECO:0000256" key="9">
    <source>
        <dbReference type="RuleBase" id="RU000488"/>
    </source>
</evidence>
<evidence type="ECO:0000256" key="1">
    <source>
        <dbReference type="ARBA" id="ARBA00004225"/>
    </source>
</evidence>
<evidence type="ECO:0000256" key="5">
    <source>
        <dbReference type="ARBA" id="ARBA00022989"/>
    </source>
</evidence>
<evidence type="ECO:0000256" key="8">
    <source>
        <dbReference type="PROSITE-ProRule" id="PRU00282"/>
    </source>
</evidence>